<dbReference type="Proteomes" id="UP001153331">
    <property type="component" value="Unassembled WGS sequence"/>
</dbReference>
<keyword evidence="2" id="KW-1185">Reference proteome</keyword>
<gene>
    <name evidence="1" type="ORF">OPT61_g6492</name>
</gene>
<protein>
    <submittedName>
        <fullName evidence="1">Uncharacterized protein</fullName>
    </submittedName>
</protein>
<accession>A0ACC2I6G3</accession>
<reference evidence="1" key="1">
    <citation type="submission" date="2022-11" db="EMBL/GenBank/DDBJ databases">
        <title>Genome Sequence of Boeremia exigua.</title>
        <authorList>
            <person name="Buettner E."/>
        </authorList>
    </citation>
    <scope>NUCLEOTIDE SEQUENCE</scope>
    <source>
        <strain evidence="1">CU02</strain>
    </source>
</reference>
<name>A0ACC2I6G3_9PLEO</name>
<sequence length="273" mass="30312">MDDDNIFKTPYDTINGSFIFPRVWPLTFREGSSINISWSTEYKDIDLYYYQQIKNAASVQLVTNLAANWYQWDVRSEAKDLSEPFVFRIVNARGTPKGRSIGGFYSTSWYLTRDDDASQSATSSPSTKFSHHLTVSSKATTTSASPPPTTTSIEIRLLSSTSHDLPAEATVASTSEAATHVSAVDRTTIIGLIVGIVMAGAIIILGVWYPLKTRRMRKAMVSSPVLPPSVSCHGLKSLREQINPYYAPEVQVRSLELQNVAPCYELPDKAYDR</sequence>
<organism evidence="1 2">
    <name type="scientific">Boeremia exigua</name>
    <dbReference type="NCBI Taxonomy" id="749465"/>
    <lineage>
        <taxon>Eukaryota</taxon>
        <taxon>Fungi</taxon>
        <taxon>Dikarya</taxon>
        <taxon>Ascomycota</taxon>
        <taxon>Pezizomycotina</taxon>
        <taxon>Dothideomycetes</taxon>
        <taxon>Pleosporomycetidae</taxon>
        <taxon>Pleosporales</taxon>
        <taxon>Pleosporineae</taxon>
        <taxon>Didymellaceae</taxon>
        <taxon>Boeremia</taxon>
    </lineage>
</organism>
<evidence type="ECO:0000313" key="1">
    <source>
        <dbReference type="EMBL" id="KAJ8110741.1"/>
    </source>
</evidence>
<dbReference type="EMBL" id="JAPHNI010000470">
    <property type="protein sequence ID" value="KAJ8110741.1"/>
    <property type="molecule type" value="Genomic_DNA"/>
</dbReference>
<proteinExistence type="predicted"/>
<comment type="caution">
    <text evidence="1">The sequence shown here is derived from an EMBL/GenBank/DDBJ whole genome shotgun (WGS) entry which is preliminary data.</text>
</comment>
<evidence type="ECO:0000313" key="2">
    <source>
        <dbReference type="Proteomes" id="UP001153331"/>
    </source>
</evidence>